<evidence type="ECO:0000313" key="4">
    <source>
        <dbReference type="Proteomes" id="UP000007494"/>
    </source>
</evidence>
<dbReference type="RefSeq" id="XP_003881092.1">
    <property type="nucleotide sequence ID" value="XM_003881043.1"/>
</dbReference>
<dbReference type="OrthoDB" id="330029at2759"/>
<reference evidence="4" key="3">
    <citation type="journal article" date="2012" name="PLoS Pathog.">
        <title>Comparative genomics of the apicomplexan parasites Toxoplasma gondii and Neospora caninum: Coccidia differing in host range and transmission strategy.</title>
        <authorList>
            <person name="Reid A.J."/>
            <person name="Vermont S.J."/>
            <person name="Cotton J.A."/>
            <person name="Harris D."/>
            <person name="Hill-Cawthorne G.A."/>
            <person name="Konen-Waisman S."/>
            <person name="Latham S.M."/>
            <person name="Mourier T."/>
            <person name="Norton R."/>
            <person name="Quail M.A."/>
            <person name="Sanders M."/>
            <person name="Shanmugam D."/>
            <person name="Sohal A."/>
            <person name="Wasmuth J.D."/>
            <person name="Brunk B."/>
            <person name="Grigg M.E."/>
            <person name="Howard J.C."/>
            <person name="Parkinson J."/>
            <person name="Roos D.S."/>
            <person name="Trees A.J."/>
            <person name="Berriman M."/>
            <person name="Pain A."/>
            <person name="Wastling J.M."/>
        </authorList>
    </citation>
    <scope>NUCLEOTIDE SEQUENCE [LARGE SCALE GENOMIC DNA]</scope>
    <source>
        <strain evidence="4">Liverpool</strain>
    </source>
</reference>
<dbReference type="EMBL" id="FR823385">
    <property type="protein sequence ID" value="CBZ51059.1"/>
    <property type="molecule type" value="Genomic_DNA"/>
</dbReference>
<reference evidence="2" key="1">
    <citation type="submission" date="2011-02" db="EMBL/GenBank/DDBJ databases">
        <authorList>
            <person name="Aslett M."/>
        </authorList>
    </citation>
    <scope>NUCLEOTIDE SEQUENCE</scope>
    <source>
        <strain evidence="2">Liverpool</strain>
    </source>
</reference>
<dbReference type="EMBL" id="LN714484">
    <property type="protein sequence ID" value="CEL68366.1"/>
    <property type="molecule type" value="Genomic_DNA"/>
</dbReference>
<sequence length="985" mass="106694">MMSVAAVGPSVDRKVTISFHSHERSSECCEGDVGEYSGSPLKPVSVPSETTATPEESMSEHECKAVADLYAATKTPIRYVNQPSRSNSVSTHTSTASGYGQRTTRDSGLVDEASSSSISTSPLATATSTCSPFPSSGLATPLAEPNSNAGSFPSEEDAAKFLPPGLTTHQLWNFVVQVSKGKKTAGCAEKTDHVGTQRQEAARRALASASVSLNVAATAYGATGRGNEIAVTGEQQDLSNTLFDCALLDSSASRTETIGSRVGIHRRVQLRHRESDDCYARQYPQRLPPLPESTNQLPPALSGARVTRSTAKRGLSLGTSPAVLPKESSAPLLPAPKRRRGSQDSGSGPVLPCPPREIDSLLRLLAENARQVASAPDGIVPAALDCSFWKALQEQMNDLAKQERKVSSASEKHNCPPQFLSRLRVACSTCRASPQSSQNGKRRKREQQDPTRPGCPLPSPRCVPKFLTVPFAVYRVPTFRQCLCQWIASQAGTAVEALEKFGEGVSEDAASLQLPPRFYFSSRVTDSIYAEEEPRMFFSGCLPSVEEEADCALAQQDSLANMEPGQNSQAQDDLCVESSVFPSATTSPDESCKRDQTAEDNAKDGVYFDEEEGFWKAIVRRRNQVITKRFPSQCPANTVRLPHEVLYGQNDCGATASYRSLPAKHPDEMRATLYYDWASKHFKEVCKYLESVPGAMAWNRGLVTTSSIVDRPVPLECCAMERSSRSAISGASSKSSAPLSKSGTSYTSATSSRKQRKGYQLDRYETVEKLAEASNQLRSNPEVGKMRDTKKIVFPGQNTPPAPHVIQTDVNEQQGAPVCGTSTIARQFVLRQCQRLLATHRQQLSDQLSSQNTTSLQSLPVGRGNTLEGPSLVFPGERANPKGPSQAHELPVIDDVMQRLQTMVRDTLGTLPAPSAEAGVTRYQQQLLLLQQMRQHHLEMQRLVINTASSAEMQSSGVPPEIGKVAMNVDKWRRTAVATPAGASG</sequence>
<proteinExistence type="predicted"/>
<keyword evidence="4" id="KW-1185">Reference proteome</keyword>
<evidence type="ECO:0000256" key="1">
    <source>
        <dbReference type="SAM" id="MobiDB-lite"/>
    </source>
</evidence>
<feature type="compositionally biased region" description="Low complexity" evidence="1">
    <location>
        <begin position="729"/>
        <end position="745"/>
    </location>
</feature>
<gene>
    <name evidence="3" type="ORF">BN1204_041340</name>
    <name evidence="2" type="ORF">NCLIV_041340</name>
</gene>
<dbReference type="GeneID" id="13440045"/>
<dbReference type="OMA" id="MQRLVIN"/>
<reference evidence="2" key="2">
    <citation type="submission" date="2011-03" db="EMBL/GenBank/DDBJ databases">
        <title>Comparative genomics and transcriptomics of Neospora caninum and Toxoplasma gondii.</title>
        <authorList>
            <person name="Reid A.J."/>
            <person name="Sohal A."/>
            <person name="Harris D."/>
            <person name="Quail M."/>
            <person name="Sanders M."/>
            <person name="Berriman M."/>
            <person name="Wastling J.M."/>
            <person name="Pain A."/>
        </authorList>
    </citation>
    <scope>NUCLEOTIDE SEQUENCE</scope>
    <source>
        <strain evidence="2">Liverpool</strain>
    </source>
</reference>
<feature type="compositionally biased region" description="Polar residues" evidence="1">
    <location>
        <begin position="47"/>
        <end position="56"/>
    </location>
</feature>
<name>F0VBS5_NEOCL</name>
<evidence type="ECO:0000313" key="2">
    <source>
        <dbReference type="EMBL" id="CBZ51059.1"/>
    </source>
</evidence>
<reference evidence="3" key="4">
    <citation type="journal article" date="2015" name="PLoS ONE">
        <title>Comprehensive Evaluation of Toxoplasma gondii VEG and Neospora caninum LIV Genomes with Tachyzoite Stage Transcriptome and Proteome Defines Novel Transcript Features.</title>
        <authorList>
            <person name="Ramaprasad A."/>
            <person name="Mourier T."/>
            <person name="Naeem R."/>
            <person name="Malas T.B."/>
            <person name="Moussa E."/>
            <person name="Panigrahi A."/>
            <person name="Vermont S.J."/>
            <person name="Otto T.D."/>
            <person name="Wastling J."/>
            <person name="Pain A."/>
        </authorList>
    </citation>
    <scope>NUCLEOTIDE SEQUENCE</scope>
    <source>
        <strain evidence="3">Liverpool</strain>
    </source>
</reference>
<feature type="compositionally biased region" description="Low complexity" evidence="1">
    <location>
        <begin position="844"/>
        <end position="859"/>
    </location>
</feature>
<accession>F0VBS5</accession>
<organism evidence="2 4">
    <name type="scientific">Neospora caninum (strain Liverpool)</name>
    <dbReference type="NCBI Taxonomy" id="572307"/>
    <lineage>
        <taxon>Eukaryota</taxon>
        <taxon>Sar</taxon>
        <taxon>Alveolata</taxon>
        <taxon>Apicomplexa</taxon>
        <taxon>Conoidasida</taxon>
        <taxon>Coccidia</taxon>
        <taxon>Eucoccidiorida</taxon>
        <taxon>Eimeriorina</taxon>
        <taxon>Sarcocystidae</taxon>
        <taxon>Neospora</taxon>
    </lineage>
</organism>
<feature type="region of interest" description="Disordered" evidence="1">
    <location>
        <begin position="283"/>
        <end position="354"/>
    </location>
</feature>
<protein>
    <submittedName>
        <fullName evidence="3">AP2 domain transcription factor AP2IX-4</fullName>
    </submittedName>
</protein>
<dbReference type="AlphaFoldDB" id="F0VBS5"/>
<feature type="compositionally biased region" description="Polar residues" evidence="1">
    <location>
        <begin position="81"/>
        <end position="102"/>
    </location>
</feature>
<dbReference type="VEuPathDB" id="ToxoDB:NCLIV_041340"/>
<dbReference type="InParanoid" id="F0VBS5"/>
<dbReference type="eggNOG" id="ENOG502QZC1">
    <property type="taxonomic scope" value="Eukaryota"/>
</dbReference>
<dbReference type="Proteomes" id="UP000007494">
    <property type="component" value="Chromosome IX"/>
</dbReference>
<feature type="region of interest" description="Disordered" evidence="1">
    <location>
        <begin position="81"/>
        <end position="156"/>
    </location>
</feature>
<feature type="region of interest" description="Disordered" evidence="1">
    <location>
        <begin position="844"/>
        <end position="888"/>
    </location>
</feature>
<feature type="region of interest" description="Disordered" evidence="1">
    <location>
        <begin position="729"/>
        <end position="761"/>
    </location>
</feature>
<evidence type="ECO:0000313" key="3">
    <source>
        <dbReference type="EMBL" id="CEL68366.1"/>
    </source>
</evidence>
<feature type="region of interest" description="Disordered" evidence="1">
    <location>
        <begin position="21"/>
        <end position="59"/>
    </location>
</feature>
<feature type="compositionally biased region" description="Low complexity" evidence="1">
    <location>
        <begin position="113"/>
        <end position="131"/>
    </location>
</feature>
<feature type="region of interest" description="Disordered" evidence="1">
    <location>
        <begin position="431"/>
        <end position="456"/>
    </location>
</feature>